<dbReference type="InterPro" id="IPR030390">
    <property type="entry name" value="MeTrfase_TrmA_AS"/>
</dbReference>
<dbReference type="SUPFAM" id="SSF50249">
    <property type="entry name" value="Nucleic acid-binding proteins"/>
    <property type="match status" value="1"/>
</dbReference>
<evidence type="ECO:0000256" key="1">
    <source>
        <dbReference type="ARBA" id="ARBA00022603"/>
    </source>
</evidence>
<evidence type="ECO:0000256" key="3">
    <source>
        <dbReference type="ARBA" id="ARBA00022691"/>
    </source>
</evidence>
<evidence type="ECO:0000256" key="6">
    <source>
        <dbReference type="SAM" id="MobiDB-lite"/>
    </source>
</evidence>
<evidence type="ECO:0000259" key="7">
    <source>
        <dbReference type="Pfam" id="PF01938"/>
    </source>
</evidence>
<accession>A0ABR4CI00</accession>
<name>A0ABR4CI00_9HELO</name>
<dbReference type="SUPFAM" id="SSF53335">
    <property type="entry name" value="S-adenosyl-L-methionine-dependent methyltransferases"/>
    <property type="match status" value="1"/>
</dbReference>
<evidence type="ECO:0000256" key="4">
    <source>
        <dbReference type="PROSITE-ProRule" id="PRU01024"/>
    </source>
</evidence>
<dbReference type="PANTHER" id="PTHR11061">
    <property type="entry name" value="RNA M5U METHYLTRANSFERASE"/>
    <property type="match status" value="1"/>
</dbReference>
<feature type="active site" evidence="5">
    <location>
        <position position="518"/>
    </location>
</feature>
<feature type="active site" description="Nucleophile" evidence="4">
    <location>
        <position position="518"/>
    </location>
</feature>
<keyword evidence="2 4" id="KW-0808">Transferase</keyword>
<dbReference type="PANTHER" id="PTHR11061:SF30">
    <property type="entry name" value="TRNA (URACIL(54)-C(5))-METHYLTRANSFERASE"/>
    <property type="match status" value="1"/>
</dbReference>
<feature type="binding site" evidence="4">
    <location>
        <position position="386"/>
    </location>
    <ligand>
        <name>S-adenosyl-L-methionine</name>
        <dbReference type="ChEBI" id="CHEBI:59789"/>
    </ligand>
</feature>
<organism evidence="8 9">
    <name type="scientific">Oculimacula yallundae</name>
    <dbReference type="NCBI Taxonomy" id="86028"/>
    <lineage>
        <taxon>Eukaryota</taxon>
        <taxon>Fungi</taxon>
        <taxon>Dikarya</taxon>
        <taxon>Ascomycota</taxon>
        <taxon>Pezizomycotina</taxon>
        <taxon>Leotiomycetes</taxon>
        <taxon>Helotiales</taxon>
        <taxon>Ploettnerulaceae</taxon>
        <taxon>Oculimacula</taxon>
    </lineage>
</organism>
<feature type="domain" description="TRAM" evidence="7">
    <location>
        <begin position="112"/>
        <end position="154"/>
    </location>
</feature>
<dbReference type="InterPro" id="IPR012340">
    <property type="entry name" value="NA-bd_OB-fold"/>
</dbReference>
<proteinExistence type="inferred from homology"/>
<dbReference type="InterPro" id="IPR030391">
    <property type="entry name" value="MeTrfase_TrmA_CS"/>
</dbReference>
<dbReference type="PROSITE" id="PS51622">
    <property type="entry name" value="SAM_MT_RNA_M5U_2"/>
    <property type="match status" value="1"/>
</dbReference>
<dbReference type="Gene3D" id="3.40.50.150">
    <property type="entry name" value="Vaccinia Virus protein VP39"/>
    <property type="match status" value="2"/>
</dbReference>
<feature type="binding site" evidence="4">
    <location>
        <position position="491"/>
    </location>
    <ligand>
        <name>S-adenosyl-L-methionine</name>
        <dbReference type="ChEBI" id="CHEBI:59789"/>
    </ligand>
</feature>
<evidence type="ECO:0000256" key="5">
    <source>
        <dbReference type="PROSITE-ProRule" id="PRU10015"/>
    </source>
</evidence>
<protein>
    <recommendedName>
        <fullName evidence="7">TRAM domain-containing protein</fullName>
    </recommendedName>
</protein>
<evidence type="ECO:0000313" key="8">
    <source>
        <dbReference type="EMBL" id="KAL2068828.1"/>
    </source>
</evidence>
<keyword evidence="3 4" id="KW-0949">S-adenosyl-L-methionine</keyword>
<dbReference type="InterPro" id="IPR002792">
    <property type="entry name" value="TRAM_dom"/>
</dbReference>
<feature type="region of interest" description="Disordered" evidence="6">
    <location>
        <begin position="1"/>
        <end position="50"/>
    </location>
</feature>
<dbReference type="InterPro" id="IPR025795">
    <property type="entry name" value="tRNA_(uracil-5-)_MeTrfase"/>
</dbReference>
<dbReference type="Pfam" id="PF01938">
    <property type="entry name" value="TRAM"/>
    <property type="match status" value="1"/>
</dbReference>
<feature type="region of interest" description="Disordered" evidence="6">
    <location>
        <begin position="73"/>
        <end position="110"/>
    </location>
</feature>
<feature type="binding site" evidence="4">
    <location>
        <position position="442"/>
    </location>
    <ligand>
        <name>S-adenosyl-L-methionine</name>
        <dbReference type="ChEBI" id="CHEBI:59789"/>
    </ligand>
</feature>
<dbReference type="PROSITE" id="PS01231">
    <property type="entry name" value="TRMA_2"/>
    <property type="match status" value="1"/>
</dbReference>
<reference evidence="8 9" key="1">
    <citation type="journal article" date="2024" name="Commun. Biol.">
        <title>Comparative genomic analysis of thermophilic fungi reveals convergent evolutionary adaptations and gene losses.</title>
        <authorList>
            <person name="Steindorff A.S."/>
            <person name="Aguilar-Pontes M.V."/>
            <person name="Robinson A.J."/>
            <person name="Andreopoulos B."/>
            <person name="LaButti K."/>
            <person name="Kuo A."/>
            <person name="Mondo S."/>
            <person name="Riley R."/>
            <person name="Otillar R."/>
            <person name="Haridas S."/>
            <person name="Lipzen A."/>
            <person name="Grimwood J."/>
            <person name="Schmutz J."/>
            <person name="Clum A."/>
            <person name="Reid I.D."/>
            <person name="Moisan M.C."/>
            <person name="Butler G."/>
            <person name="Nguyen T.T.M."/>
            <person name="Dewar K."/>
            <person name="Conant G."/>
            <person name="Drula E."/>
            <person name="Henrissat B."/>
            <person name="Hansel C."/>
            <person name="Singer S."/>
            <person name="Hutchinson M.I."/>
            <person name="de Vries R.P."/>
            <person name="Natvig D.O."/>
            <person name="Powell A.J."/>
            <person name="Tsang A."/>
            <person name="Grigoriev I.V."/>
        </authorList>
    </citation>
    <scope>NUCLEOTIDE SEQUENCE [LARGE SCALE GENOMIC DNA]</scope>
    <source>
        <strain evidence="8 9">CBS 494.80</strain>
    </source>
</reference>
<evidence type="ECO:0000256" key="2">
    <source>
        <dbReference type="ARBA" id="ARBA00022679"/>
    </source>
</evidence>
<dbReference type="InterPro" id="IPR029063">
    <property type="entry name" value="SAM-dependent_MTases_sf"/>
</dbReference>
<comment type="caution">
    <text evidence="8">The sequence shown here is derived from an EMBL/GenBank/DDBJ whole genome shotgun (WGS) entry which is preliminary data.</text>
</comment>
<gene>
    <name evidence="8" type="ORF">VTL71DRAFT_15166</name>
</gene>
<keyword evidence="1 4" id="KW-0489">Methyltransferase</keyword>
<sequence>MEIATEGAPKGGGGEGQDFEIRPDFRKRPAQGGRGPKRQRARKEKPVREGDQVLLADVRALFAKQKLTDTTQPELSKLTETPIADIEESNKEEGLNAQDPVTNWNSELPEPFTETEVEVLEISSTGDGLAKHPSSNQIYVVPFGTPGDILKVKAIRHFEDEHYTTADFVSVVKAGPLRDDSRINCQYFSRCSGCQFQMLDYSEQLKHKKTIVEKAFKNFSDLPPELIPLIGDTIGSPLQYGYRTKLTPHFDGPPGYLSKKDRMSGARKYFDKVPDIGFMQKGLKKTLDIEDCPIGTDAVRMGMKRERQRVEVELKKYRNGSTILLRESTERIQNDHELASRTLPNSIKVPSATHTDFKTCVTDNNGTSTEYIDDFVFTSIAGSFFQNNNSILPPFTQYIRDNIMPPSPSTGPPIKYLIDAYSGSGLFTITLSSLFTTSVGIDISAASITSARENAKLNNLPPSQCTFIAADAPELFQAITYPKDETVVVIDPPRKGCDESFLSQLLTFGPRRVVYVSCNVHTQARDVGVLVRGMESGGTRYEIESLRGFDFFPQTGHVEGVCVLKRVEDAGSKADVAE</sequence>
<dbReference type="InterPro" id="IPR010280">
    <property type="entry name" value="U5_MeTrfase_fam"/>
</dbReference>
<comment type="similarity">
    <text evidence="4">Belongs to the class I-like SAM-binding methyltransferase superfamily. RNA M5U methyltransferase family.</text>
</comment>
<dbReference type="Gene3D" id="2.40.50.140">
    <property type="entry name" value="Nucleic acid-binding proteins"/>
    <property type="match status" value="1"/>
</dbReference>
<keyword evidence="9" id="KW-1185">Reference proteome</keyword>
<dbReference type="Pfam" id="PF05958">
    <property type="entry name" value="tRNA_U5-meth_tr"/>
    <property type="match status" value="1"/>
</dbReference>
<dbReference type="PROSITE" id="PS51687">
    <property type="entry name" value="SAM_MT_RNA_M5U"/>
    <property type="match status" value="1"/>
</dbReference>
<feature type="binding site" evidence="4">
    <location>
        <position position="421"/>
    </location>
    <ligand>
        <name>S-adenosyl-L-methionine</name>
        <dbReference type="ChEBI" id="CHEBI:59789"/>
    </ligand>
</feature>
<dbReference type="Proteomes" id="UP001595075">
    <property type="component" value="Unassembled WGS sequence"/>
</dbReference>
<dbReference type="EMBL" id="JAZHXI010000008">
    <property type="protein sequence ID" value="KAL2068828.1"/>
    <property type="molecule type" value="Genomic_DNA"/>
</dbReference>
<dbReference type="PROSITE" id="PS01230">
    <property type="entry name" value="TRMA_1"/>
    <property type="match status" value="1"/>
</dbReference>
<evidence type="ECO:0000313" key="9">
    <source>
        <dbReference type="Proteomes" id="UP001595075"/>
    </source>
</evidence>